<reference evidence="1" key="1">
    <citation type="submission" date="2009-07" db="EMBL/GenBank/DDBJ databases">
        <authorList>
            <person name="Weinstock G."/>
            <person name="Sodergren E."/>
            <person name="Clifton S."/>
            <person name="Fulton L."/>
            <person name="Fulton B."/>
            <person name="Courtney L."/>
            <person name="Fronick C."/>
            <person name="Harrison M."/>
            <person name="Strong C."/>
            <person name="Farmer C."/>
            <person name="Delahaunty K."/>
            <person name="Markovic C."/>
            <person name="Hall O."/>
            <person name="Minx P."/>
            <person name="Tomlinson C."/>
            <person name="Mitreva M."/>
            <person name="Nelson J."/>
            <person name="Hou S."/>
            <person name="Wollam A."/>
            <person name="Pepin K.H."/>
            <person name="Johnson M."/>
            <person name="Bhonagiri V."/>
            <person name="Nash W.E."/>
            <person name="Warren W."/>
            <person name="Chinwalla A."/>
            <person name="Mardis E.R."/>
            <person name="Wilson R.K."/>
        </authorList>
    </citation>
    <scope>NUCLEOTIDE SEQUENCE [LARGE SCALE GENOMIC DNA]</scope>
    <source>
        <strain evidence="1">DSM 14469</strain>
    </source>
</reference>
<dbReference type="EMBL" id="ACCL02000004">
    <property type="protein sequence ID" value="EET62023.1"/>
    <property type="molecule type" value="Genomic_DNA"/>
</dbReference>
<keyword evidence="2" id="KW-1185">Reference proteome</keyword>
<accession>C6LC70</accession>
<name>C6LC70_9FIRM</name>
<dbReference type="Proteomes" id="UP000005561">
    <property type="component" value="Unassembled WGS sequence"/>
</dbReference>
<comment type="caution">
    <text evidence="1">The sequence shown here is derived from an EMBL/GenBank/DDBJ whole genome shotgun (WGS) entry which is preliminary data.</text>
</comment>
<proteinExistence type="predicted"/>
<evidence type="ECO:0000313" key="2">
    <source>
        <dbReference type="Proteomes" id="UP000005561"/>
    </source>
</evidence>
<gene>
    <name evidence="1" type="ORF">BRYFOR_06217</name>
</gene>
<dbReference type="AlphaFoldDB" id="C6LC70"/>
<protein>
    <submittedName>
        <fullName evidence="1">Uncharacterized protein</fullName>
    </submittedName>
</protein>
<sequence length="43" mass="4634">MDSEETAKNHRDGCFRAADGSEIVRKVVGKDRVPGMKTGKSGL</sequence>
<evidence type="ECO:0000313" key="1">
    <source>
        <dbReference type="EMBL" id="EET62023.1"/>
    </source>
</evidence>
<organism evidence="1 2">
    <name type="scientific">Marvinbryantia formatexigens DSM 14469</name>
    <dbReference type="NCBI Taxonomy" id="478749"/>
    <lineage>
        <taxon>Bacteria</taxon>
        <taxon>Bacillati</taxon>
        <taxon>Bacillota</taxon>
        <taxon>Clostridia</taxon>
        <taxon>Lachnospirales</taxon>
        <taxon>Lachnospiraceae</taxon>
        <taxon>Marvinbryantia</taxon>
    </lineage>
</organism>